<keyword evidence="1" id="KW-0812">Transmembrane</keyword>
<dbReference type="AlphaFoldDB" id="A0A1M5S446"/>
<evidence type="ECO:0000313" key="3">
    <source>
        <dbReference type="Proteomes" id="UP000189796"/>
    </source>
</evidence>
<proteinExistence type="predicted"/>
<reference evidence="2 3" key="1">
    <citation type="submission" date="2016-11" db="EMBL/GenBank/DDBJ databases">
        <authorList>
            <person name="Jaros S."/>
            <person name="Januszkiewicz K."/>
            <person name="Wedrychowicz H."/>
        </authorList>
    </citation>
    <scope>NUCLEOTIDE SEQUENCE [LARGE SCALE GENOMIC DNA]</scope>
    <source>
        <strain evidence="2 3">GAS138</strain>
    </source>
</reference>
<feature type="transmembrane region" description="Helical" evidence="1">
    <location>
        <begin position="12"/>
        <end position="28"/>
    </location>
</feature>
<dbReference type="EMBL" id="LT670817">
    <property type="protein sequence ID" value="SHH33264.1"/>
    <property type="molecule type" value="Genomic_DNA"/>
</dbReference>
<organism evidence="2 3">
    <name type="scientific">Bradyrhizobium erythrophlei</name>
    <dbReference type="NCBI Taxonomy" id="1437360"/>
    <lineage>
        <taxon>Bacteria</taxon>
        <taxon>Pseudomonadati</taxon>
        <taxon>Pseudomonadota</taxon>
        <taxon>Alphaproteobacteria</taxon>
        <taxon>Hyphomicrobiales</taxon>
        <taxon>Nitrobacteraceae</taxon>
        <taxon>Bradyrhizobium</taxon>
    </lineage>
</organism>
<dbReference type="Proteomes" id="UP000189796">
    <property type="component" value="Chromosome I"/>
</dbReference>
<evidence type="ECO:0000256" key="1">
    <source>
        <dbReference type="SAM" id="Phobius"/>
    </source>
</evidence>
<evidence type="ECO:0000313" key="2">
    <source>
        <dbReference type="EMBL" id="SHH33264.1"/>
    </source>
</evidence>
<protein>
    <submittedName>
        <fullName evidence="2">Uncharacterized protein</fullName>
    </submittedName>
</protein>
<gene>
    <name evidence="2" type="ORF">SAMN05443248_4472</name>
</gene>
<accession>A0A1M5S446</accession>
<keyword evidence="1" id="KW-0472">Membrane</keyword>
<keyword evidence="1" id="KW-1133">Transmembrane helix</keyword>
<sequence length="74" mass="7726">MPSEDERRELVPVIIAAIVAAIGGFCLWSDLKNDSLGRGDGIITSAVVSRAGAIMTPSEPPTHLVAPQTVLTGR</sequence>
<name>A0A1M5S446_9BRAD</name>